<dbReference type="PRINTS" id="PR01254">
    <property type="entry name" value="PGNDSYNTHASE"/>
</dbReference>
<dbReference type="Proteomes" id="UP000694580">
    <property type="component" value="Chromosome 3"/>
</dbReference>
<dbReference type="InterPro" id="IPR000566">
    <property type="entry name" value="Lipocln_cytosolic_FA-bd_dom"/>
</dbReference>
<keyword evidence="5" id="KW-1185">Reference proteome</keyword>
<evidence type="ECO:0000313" key="5">
    <source>
        <dbReference type="Proteomes" id="UP000694580"/>
    </source>
</evidence>
<dbReference type="PANTHER" id="PTHR11430:SF63">
    <property type="entry name" value="LOC555483 PROTEIN-RELATED"/>
    <property type="match status" value="1"/>
</dbReference>
<dbReference type="InterPro" id="IPR002345">
    <property type="entry name" value="Lipocalin"/>
</dbReference>
<name>A0AAY4ABD4_9TELE</name>
<evidence type="ECO:0000256" key="2">
    <source>
        <dbReference type="SAM" id="SignalP"/>
    </source>
</evidence>
<dbReference type="GeneTree" id="ENSGT01120000271921"/>
<proteinExistence type="inferred from homology"/>
<dbReference type="InterPro" id="IPR012674">
    <property type="entry name" value="Calycin"/>
</dbReference>
<sequence>MSLLTFFFFIVLFGKHSINHYELLVACVQFSGKWYRVGLAYDSPGFIPYRERFKISMGTVDPQPGGNVSMTMWSIGSSGCRSTVYFYEKTSLPGMFTYFSTRHNMVKDITVVDTNYTDYAIVFKYKKMDKEYSQVALYGRNQKLKPELLKKFKDFSLAHGFPRESILTPTKAVTLCVLTFEFYDPCIPLLPIWLEHCEKINRSGSYLCVCVCVCVCVLGGLV</sequence>
<dbReference type="PRINTS" id="PR00179">
    <property type="entry name" value="LIPOCALIN"/>
</dbReference>
<reference evidence="4" key="3">
    <citation type="submission" date="2025-09" db="UniProtKB">
        <authorList>
            <consortium name="Ensembl"/>
        </authorList>
    </citation>
    <scope>IDENTIFICATION</scope>
</reference>
<reference evidence="4 5" key="1">
    <citation type="submission" date="2020-06" db="EMBL/GenBank/DDBJ databases">
        <authorList>
            <consortium name="Wellcome Sanger Institute Data Sharing"/>
        </authorList>
    </citation>
    <scope>NUCLEOTIDE SEQUENCE [LARGE SCALE GENOMIC DNA]</scope>
</reference>
<protein>
    <recommendedName>
        <fullName evidence="3">Lipocalin/cytosolic fatty-acid binding domain-containing protein</fullName>
    </recommendedName>
</protein>
<accession>A0AAY4ABD4</accession>
<feature type="domain" description="Lipocalin/cytosolic fatty-acid binding" evidence="3">
    <location>
        <begin position="31"/>
        <end position="171"/>
    </location>
</feature>
<reference evidence="4" key="2">
    <citation type="submission" date="2025-08" db="UniProtKB">
        <authorList>
            <consortium name="Ensembl"/>
        </authorList>
    </citation>
    <scope>IDENTIFICATION</scope>
</reference>
<organism evidence="4 5">
    <name type="scientific">Denticeps clupeoides</name>
    <name type="common">denticle herring</name>
    <dbReference type="NCBI Taxonomy" id="299321"/>
    <lineage>
        <taxon>Eukaryota</taxon>
        <taxon>Metazoa</taxon>
        <taxon>Chordata</taxon>
        <taxon>Craniata</taxon>
        <taxon>Vertebrata</taxon>
        <taxon>Euteleostomi</taxon>
        <taxon>Actinopterygii</taxon>
        <taxon>Neopterygii</taxon>
        <taxon>Teleostei</taxon>
        <taxon>Clupei</taxon>
        <taxon>Clupeiformes</taxon>
        <taxon>Denticipitoidei</taxon>
        <taxon>Denticipitidae</taxon>
        <taxon>Denticeps</taxon>
    </lineage>
</organism>
<evidence type="ECO:0000313" key="4">
    <source>
        <dbReference type="Ensembl" id="ENSDCDP00010006267.1"/>
    </source>
</evidence>
<feature type="chain" id="PRO_5044293168" description="Lipocalin/cytosolic fatty-acid binding domain-containing protein" evidence="2">
    <location>
        <begin position="21"/>
        <end position="222"/>
    </location>
</feature>
<dbReference type="Gene3D" id="2.40.128.20">
    <property type="match status" value="1"/>
</dbReference>
<evidence type="ECO:0000256" key="1">
    <source>
        <dbReference type="ARBA" id="ARBA00006889"/>
    </source>
</evidence>
<dbReference type="SUPFAM" id="SSF50814">
    <property type="entry name" value="Lipocalins"/>
    <property type="match status" value="1"/>
</dbReference>
<dbReference type="PANTHER" id="PTHR11430">
    <property type="entry name" value="LIPOCALIN"/>
    <property type="match status" value="1"/>
</dbReference>
<dbReference type="Ensembl" id="ENSDCDT00010006480.1">
    <property type="protein sequence ID" value="ENSDCDP00010006267.1"/>
    <property type="gene ID" value="ENSDCDG00010002710.1"/>
</dbReference>
<comment type="similarity">
    <text evidence="1">Belongs to the calycin superfamily. Lipocalin family.</text>
</comment>
<dbReference type="AlphaFoldDB" id="A0AAY4ABD4"/>
<dbReference type="Pfam" id="PF00061">
    <property type="entry name" value="Lipocalin"/>
    <property type="match status" value="1"/>
</dbReference>
<evidence type="ECO:0000259" key="3">
    <source>
        <dbReference type="Pfam" id="PF00061"/>
    </source>
</evidence>
<feature type="signal peptide" evidence="2">
    <location>
        <begin position="1"/>
        <end position="20"/>
    </location>
</feature>
<keyword evidence="2" id="KW-0732">Signal</keyword>
<dbReference type="GO" id="GO:0036094">
    <property type="term" value="F:small molecule binding"/>
    <property type="evidence" value="ECO:0007669"/>
    <property type="project" value="InterPro"/>
</dbReference>